<keyword evidence="2" id="KW-1185">Reference proteome</keyword>
<name>A0A8X6Q9J6_NEPPI</name>
<evidence type="ECO:0000313" key="1">
    <source>
        <dbReference type="EMBL" id="GFU07372.1"/>
    </source>
</evidence>
<reference evidence="1" key="1">
    <citation type="submission" date="2020-08" db="EMBL/GenBank/DDBJ databases">
        <title>Multicomponent nature underlies the extraordinary mechanical properties of spider dragline silk.</title>
        <authorList>
            <person name="Kono N."/>
            <person name="Nakamura H."/>
            <person name="Mori M."/>
            <person name="Yoshida Y."/>
            <person name="Ohtoshi R."/>
            <person name="Malay A.D."/>
            <person name="Moran D.A.P."/>
            <person name="Tomita M."/>
            <person name="Numata K."/>
            <person name="Arakawa K."/>
        </authorList>
    </citation>
    <scope>NUCLEOTIDE SEQUENCE</scope>
</reference>
<gene>
    <name evidence="1" type="ORF">NPIL_583441</name>
</gene>
<evidence type="ECO:0000313" key="2">
    <source>
        <dbReference type="Proteomes" id="UP000887013"/>
    </source>
</evidence>
<dbReference type="EMBL" id="BMAW01077645">
    <property type="protein sequence ID" value="GFU07372.1"/>
    <property type="molecule type" value="Genomic_DNA"/>
</dbReference>
<accession>A0A8X6Q9J6</accession>
<proteinExistence type="predicted"/>
<dbReference type="AlphaFoldDB" id="A0A8X6Q9J6"/>
<organism evidence="1 2">
    <name type="scientific">Nephila pilipes</name>
    <name type="common">Giant wood spider</name>
    <name type="synonym">Nephila maculata</name>
    <dbReference type="NCBI Taxonomy" id="299642"/>
    <lineage>
        <taxon>Eukaryota</taxon>
        <taxon>Metazoa</taxon>
        <taxon>Ecdysozoa</taxon>
        <taxon>Arthropoda</taxon>
        <taxon>Chelicerata</taxon>
        <taxon>Arachnida</taxon>
        <taxon>Araneae</taxon>
        <taxon>Araneomorphae</taxon>
        <taxon>Entelegynae</taxon>
        <taxon>Araneoidea</taxon>
        <taxon>Nephilidae</taxon>
        <taxon>Nephila</taxon>
    </lineage>
</organism>
<comment type="caution">
    <text evidence="1">The sequence shown here is derived from an EMBL/GenBank/DDBJ whole genome shotgun (WGS) entry which is preliminary data.</text>
</comment>
<sequence>MPRTKTSCIPRTPGRRNKNGVLLDDFALEGRYVVRSLRKKEGKKIWFSDTFPDNFIPPPFSPPHMGHDPNDDDCS</sequence>
<protein>
    <submittedName>
        <fullName evidence="1">Uncharacterized protein</fullName>
    </submittedName>
</protein>
<dbReference type="Proteomes" id="UP000887013">
    <property type="component" value="Unassembled WGS sequence"/>
</dbReference>